<dbReference type="AlphaFoldDB" id="A0A561WBB5"/>
<evidence type="ECO:0000313" key="2">
    <source>
        <dbReference type="Proteomes" id="UP000320239"/>
    </source>
</evidence>
<evidence type="ECO:0000313" key="1">
    <source>
        <dbReference type="EMBL" id="TWG21151.1"/>
    </source>
</evidence>
<sequence>MAARAGETAEKSRYFRCARCPERVFAAAGTAIPPCPNGHTEFTSRMQQARGRRA</sequence>
<name>A0A561WBB5_ACTTI</name>
<evidence type="ECO:0008006" key="3">
    <source>
        <dbReference type="Google" id="ProtNLM"/>
    </source>
</evidence>
<proteinExistence type="predicted"/>
<gene>
    <name evidence="1" type="ORF">FHX34_103681</name>
</gene>
<dbReference type="RefSeq" id="WP_122979816.1">
    <property type="nucleotide sequence ID" value="NZ_BOMX01000116.1"/>
</dbReference>
<accession>A0A561WBB5</accession>
<dbReference type="OrthoDB" id="8943592at2"/>
<dbReference type="Proteomes" id="UP000320239">
    <property type="component" value="Unassembled WGS sequence"/>
</dbReference>
<organism evidence="1 2">
    <name type="scientific">Actinoplanes teichomyceticus</name>
    <dbReference type="NCBI Taxonomy" id="1867"/>
    <lineage>
        <taxon>Bacteria</taxon>
        <taxon>Bacillati</taxon>
        <taxon>Actinomycetota</taxon>
        <taxon>Actinomycetes</taxon>
        <taxon>Micromonosporales</taxon>
        <taxon>Micromonosporaceae</taxon>
        <taxon>Actinoplanes</taxon>
    </lineage>
</organism>
<dbReference type="EMBL" id="VIWY01000003">
    <property type="protein sequence ID" value="TWG21151.1"/>
    <property type="molecule type" value="Genomic_DNA"/>
</dbReference>
<reference evidence="1 2" key="1">
    <citation type="submission" date="2019-06" db="EMBL/GenBank/DDBJ databases">
        <title>Sequencing the genomes of 1000 actinobacteria strains.</title>
        <authorList>
            <person name="Klenk H.-P."/>
        </authorList>
    </citation>
    <scope>NUCLEOTIDE SEQUENCE [LARGE SCALE GENOMIC DNA]</scope>
    <source>
        <strain evidence="1 2">DSM 43866</strain>
    </source>
</reference>
<keyword evidence="2" id="KW-1185">Reference proteome</keyword>
<comment type="caution">
    <text evidence="1">The sequence shown here is derived from an EMBL/GenBank/DDBJ whole genome shotgun (WGS) entry which is preliminary data.</text>
</comment>
<protein>
    <recommendedName>
        <fullName evidence="3">Zinc ribbon family protein</fullName>
    </recommendedName>
</protein>